<evidence type="ECO:0000256" key="1">
    <source>
        <dbReference type="SAM" id="MobiDB-lite"/>
    </source>
</evidence>
<proteinExistence type="predicted"/>
<dbReference type="AlphaFoldDB" id="A0A419QDU2"/>
<accession>A0A419QDU2</accession>
<feature type="region of interest" description="Disordered" evidence="1">
    <location>
        <begin position="1"/>
        <end position="24"/>
    </location>
</feature>
<reference evidence="2 3" key="1">
    <citation type="journal article" date="2018" name="Biotechnol. Adv.">
        <title>Improved genomic resources and new bioinformatic workflow for the carcinogenic parasite Clonorchis sinensis: Biotechnological implications.</title>
        <authorList>
            <person name="Wang D."/>
            <person name="Korhonen P.K."/>
            <person name="Gasser R.B."/>
            <person name="Young N.D."/>
        </authorList>
    </citation>
    <scope>NUCLEOTIDE SEQUENCE [LARGE SCALE GENOMIC DNA]</scope>
    <source>
        <strain evidence="2">Cs-k2</strain>
    </source>
</reference>
<reference evidence="2 3" key="2">
    <citation type="journal article" date="2021" name="Genomics">
        <title>High-quality reference genome for Clonorchis sinensis.</title>
        <authorList>
            <person name="Young N.D."/>
            <person name="Stroehlein A.J."/>
            <person name="Kinkar L."/>
            <person name="Wang T."/>
            <person name="Sohn W.M."/>
            <person name="Chang B.C.H."/>
            <person name="Kaur P."/>
            <person name="Weisz D."/>
            <person name="Dudchenko O."/>
            <person name="Aiden E.L."/>
            <person name="Korhonen P.K."/>
            <person name="Gasser R.B."/>
        </authorList>
    </citation>
    <scope>NUCLEOTIDE SEQUENCE [LARGE SCALE GENOMIC DNA]</scope>
    <source>
        <strain evidence="2">Cs-k2</strain>
    </source>
</reference>
<evidence type="ECO:0000313" key="2">
    <source>
        <dbReference type="EMBL" id="KAG5454760.1"/>
    </source>
</evidence>
<protein>
    <submittedName>
        <fullName evidence="2">Uncharacterized protein</fullName>
    </submittedName>
</protein>
<feature type="region of interest" description="Disordered" evidence="1">
    <location>
        <begin position="281"/>
        <end position="317"/>
    </location>
</feature>
<dbReference type="Proteomes" id="UP000286415">
    <property type="component" value="Unassembled WGS sequence"/>
</dbReference>
<feature type="compositionally biased region" description="Basic and acidic residues" evidence="1">
    <location>
        <begin position="281"/>
        <end position="298"/>
    </location>
</feature>
<name>A0A419QDU2_CLOSI</name>
<sequence>MVELRTKTTVLHPQQSPLSLHAPLGPTVSSYQPSGPTRCFTRRRCARASVKPTFFYLNPNWTDFDKYAQFLKRSIKERLSWVPDETPVKTELMVLPFLEKLLLLTNFGRLPFEPDISIFISTRRGWSNQPSIGQPTPLKRLDRSFGRIVVELLVAIRPCQKTLGSWINSDFCFNPLRDFSYYQIFNIYCVTMIVATKLFIGLTFGCRATHIIEYKLSVQQPNFEQNRSIVINCHLDLSTFDVPTPVRNSVTFSHQLIMFIGAMNWAVSGFGFKNIRPTENRGLRLPDESQEGRNRSENDADDDAAAAAADDDDDDYGGDEGDLVDKYRIFKKLTVMSSVGFLVISPRKVFSNLGTDVQIQQITLRKICEHLLEPLPCCNFRTVRRKESTLELYRAQLQQPTLKHGKIARLISIIDKYYQMKFTIKVSKKISVKSGNRGSETGWNSSV</sequence>
<feature type="compositionally biased region" description="Acidic residues" evidence="1">
    <location>
        <begin position="299"/>
        <end position="317"/>
    </location>
</feature>
<organism evidence="2 3">
    <name type="scientific">Clonorchis sinensis</name>
    <name type="common">Chinese liver fluke</name>
    <dbReference type="NCBI Taxonomy" id="79923"/>
    <lineage>
        <taxon>Eukaryota</taxon>
        <taxon>Metazoa</taxon>
        <taxon>Spiralia</taxon>
        <taxon>Lophotrochozoa</taxon>
        <taxon>Platyhelminthes</taxon>
        <taxon>Trematoda</taxon>
        <taxon>Digenea</taxon>
        <taxon>Opisthorchiida</taxon>
        <taxon>Opisthorchiata</taxon>
        <taxon>Opisthorchiidae</taxon>
        <taxon>Clonorchis</taxon>
    </lineage>
</organism>
<dbReference type="EMBL" id="NIRI02000005">
    <property type="protein sequence ID" value="KAG5454760.1"/>
    <property type="molecule type" value="Genomic_DNA"/>
</dbReference>
<evidence type="ECO:0000313" key="3">
    <source>
        <dbReference type="Proteomes" id="UP000286415"/>
    </source>
</evidence>
<feature type="compositionally biased region" description="Polar residues" evidence="1">
    <location>
        <begin position="7"/>
        <end position="18"/>
    </location>
</feature>
<comment type="caution">
    <text evidence="2">The sequence shown here is derived from an EMBL/GenBank/DDBJ whole genome shotgun (WGS) entry which is preliminary data.</text>
</comment>
<keyword evidence="3" id="KW-1185">Reference proteome</keyword>
<dbReference type="InParanoid" id="A0A419QDU2"/>
<gene>
    <name evidence="2" type="ORF">CSKR_104365</name>
</gene>